<dbReference type="FunFam" id="1.10.340.30:FF:000002">
    <property type="entry name" value="Adenine DNA glycosylase"/>
    <property type="match status" value="1"/>
</dbReference>
<dbReference type="GO" id="GO:0000701">
    <property type="term" value="F:purine-specific mismatch base pair DNA N-glycosylase activity"/>
    <property type="evidence" value="ECO:0007669"/>
    <property type="project" value="UniProtKB-EC"/>
</dbReference>
<dbReference type="Gene3D" id="1.10.340.30">
    <property type="entry name" value="Hypothetical protein, domain 2"/>
    <property type="match status" value="1"/>
</dbReference>
<evidence type="ECO:0000256" key="2">
    <source>
        <dbReference type="ARBA" id="ARBA00002933"/>
    </source>
</evidence>
<dbReference type="EC" id="3.2.2.31" evidence="4 14"/>
<evidence type="ECO:0000256" key="12">
    <source>
        <dbReference type="ARBA" id="ARBA00023204"/>
    </source>
</evidence>
<dbReference type="Pfam" id="PF00730">
    <property type="entry name" value="HhH-GPD"/>
    <property type="match status" value="1"/>
</dbReference>
<dbReference type="GO" id="GO:0032357">
    <property type="term" value="F:oxidized purine DNA binding"/>
    <property type="evidence" value="ECO:0007669"/>
    <property type="project" value="TreeGrafter"/>
</dbReference>
<dbReference type="InterPro" id="IPR011257">
    <property type="entry name" value="DNA_glycosylase"/>
</dbReference>
<evidence type="ECO:0000256" key="14">
    <source>
        <dbReference type="RuleBase" id="RU365096"/>
    </source>
</evidence>
<comment type="cofactor">
    <cofactor evidence="14">
        <name>[4Fe-4S] cluster</name>
        <dbReference type="ChEBI" id="CHEBI:49883"/>
    </cofactor>
    <text evidence="14">Binds 1 [4Fe-4S] cluster.</text>
</comment>
<evidence type="ECO:0000256" key="8">
    <source>
        <dbReference type="ARBA" id="ARBA00022763"/>
    </source>
</evidence>
<feature type="domain" description="HhH-GPD" evidence="15">
    <location>
        <begin position="41"/>
        <end position="192"/>
    </location>
</feature>
<keyword evidence="17" id="KW-1185">Reference proteome</keyword>
<keyword evidence="11" id="KW-0411">Iron-sulfur</keyword>
<evidence type="ECO:0000313" key="17">
    <source>
        <dbReference type="Proteomes" id="UP000198752"/>
    </source>
</evidence>
<dbReference type="EMBL" id="FOOY01000005">
    <property type="protein sequence ID" value="SFG14094.1"/>
    <property type="molecule type" value="Genomic_DNA"/>
</dbReference>
<dbReference type="PANTHER" id="PTHR42944:SF1">
    <property type="entry name" value="ADENINE DNA GLYCOSYLASE"/>
    <property type="match status" value="1"/>
</dbReference>
<keyword evidence="10 14" id="KW-0408">Iron</keyword>
<proteinExistence type="inferred from homology"/>
<comment type="function">
    <text evidence="2">Adenine glycosylase active on G-A mispairs. MutY also corrects error-prone DNA synthesis past GO lesions which are due to the oxidatively damaged form of guanine: 7,8-dihydro-8-oxoguanine (8-oxo-dGTP).</text>
</comment>
<dbReference type="Gene3D" id="1.10.1670.10">
    <property type="entry name" value="Helix-hairpin-Helix base-excision DNA repair enzymes (C-terminal)"/>
    <property type="match status" value="1"/>
</dbReference>
<keyword evidence="9" id="KW-0378">Hydrolase</keyword>
<dbReference type="GO" id="GO:0035485">
    <property type="term" value="F:adenine/guanine mispair binding"/>
    <property type="evidence" value="ECO:0007669"/>
    <property type="project" value="TreeGrafter"/>
</dbReference>
<comment type="similarity">
    <text evidence="3 14">Belongs to the Nth/MutY family.</text>
</comment>
<keyword evidence="8 14" id="KW-0227">DNA damage</keyword>
<dbReference type="AlphaFoldDB" id="A0A1I2PDF8"/>
<evidence type="ECO:0000259" key="15">
    <source>
        <dbReference type="SMART" id="SM00478"/>
    </source>
</evidence>
<evidence type="ECO:0000256" key="10">
    <source>
        <dbReference type="ARBA" id="ARBA00023004"/>
    </source>
</evidence>
<keyword evidence="12" id="KW-0234">DNA repair</keyword>
<dbReference type="STRING" id="269670.SAMN02982927_00752"/>
<dbReference type="FunFam" id="1.10.1670.10:FF:000002">
    <property type="entry name" value="Adenine DNA glycosylase"/>
    <property type="match status" value="1"/>
</dbReference>
<accession>A0A1I2PDF8</accession>
<dbReference type="GO" id="GO:0034039">
    <property type="term" value="F:8-oxo-7,8-dihydroguanine DNA N-glycosylase activity"/>
    <property type="evidence" value="ECO:0007669"/>
    <property type="project" value="TreeGrafter"/>
</dbReference>
<comment type="catalytic activity">
    <reaction evidence="1 14">
        <text>Hydrolyzes free adenine bases from 7,8-dihydro-8-oxoguanine:adenine mismatched double-stranded DNA, leaving an apurinic site.</text>
        <dbReference type="EC" id="3.2.2.31"/>
    </reaction>
</comment>
<dbReference type="SUPFAM" id="SSF55811">
    <property type="entry name" value="Nudix"/>
    <property type="match status" value="1"/>
</dbReference>
<evidence type="ECO:0000256" key="6">
    <source>
        <dbReference type="ARBA" id="ARBA00022485"/>
    </source>
</evidence>
<organism evidence="16 17">
    <name type="scientific">Sporolactobacillus nakayamae</name>
    <dbReference type="NCBI Taxonomy" id="269670"/>
    <lineage>
        <taxon>Bacteria</taxon>
        <taxon>Bacillati</taxon>
        <taxon>Bacillota</taxon>
        <taxon>Bacilli</taxon>
        <taxon>Bacillales</taxon>
        <taxon>Sporolactobacillaceae</taxon>
        <taxon>Sporolactobacillus</taxon>
    </lineage>
</organism>
<evidence type="ECO:0000256" key="9">
    <source>
        <dbReference type="ARBA" id="ARBA00022801"/>
    </source>
</evidence>
<dbReference type="PANTHER" id="PTHR42944">
    <property type="entry name" value="ADENINE DNA GLYCOSYLASE"/>
    <property type="match status" value="1"/>
</dbReference>
<dbReference type="InterPro" id="IPR003265">
    <property type="entry name" value="HhH-GPD_domain"/>
</dbReference>
<dbReference type="SMART" id="SM00478">
    <property type="entry name" value="ENDO3c"/>
    <property type="match status" value="1"/>
</dbReference>
<dbReference type="OrthoDB" id="9802365at2"/>
<dbReference type="Proteomes" id="UP000198752">
    <property type="component" value="Unassembled WGS sequence"/>
</dbReference>
<evidence type="ECO:0000256" key="11">
    <source>
        <dbReference type="ARBA" id="ARBA00023014"/>
    </source>
</evidence>
<dbReference type="Pfam" id="PF14815">
    <property type="entry name" value="NUDIX_4"/>
    <property type="match status" value="1"/>
</dbReference>
<dbReference type="CDD" id="cd00056">
    <property type="entry name" value="ENDO3c"/>
    <property type="match status" value="1"/>
</dbReference>
<dbReference type="GO" id="GO:0006284">
    <property type="term" value="P:base-excision repair"/>
    <property type="evidence" value="ECO:0007669"/>
    <property type="project" value="UniProtKB-UniRule"/>
</dbReference>
<evidence type="ECO:0000256" key="7">
    <source>
        <dbReference type="ARBA" id="ARBA00022723"/>
    </source>
</evidence>
<dbReference type="InterPro" id="IPR029119">
    <property type="entry name" value="MutY_C"/>
</dbReference>
<dbReference type="CDD" id="cd03431">
    <property type="entry name" value="NUDIX_DNA_Glycosylase_C-MutY"/>
    <property type="match status" value="1"/>
</dbReference>
<dbReference type="InterPro" id="IPR023170">
    <property type="entry name" value="HhH_base_excis_C"/>
</dbReference>
<keyword evidence="6" id="KW-0004">4Fe-4S</keyword>
<dbReference type="GO" id="GO:0051539">
    <property type="term" value="F:4 iron, 4 sulfur cluster binding"/>
    <property type="evidence" value="ECO:0007669"/>
    <property type="project" value="UniProtKB-UniRule"/>
</dbReference>
<evidence type="ECO:0000256" key="1">
    <source>
        <dbReference type="ARBA" id="ARBA00000843"/>
    </source>
</evidence>
<sequence length="359" mass="41850">MDAQQIKQFNHDLLDWFHTKGRQLPWRETNNPYYIWISEVMLQQTQVNTVIPYYNHFISRFPTPEALANAPEQEVLKCWEGLGYYSRARNLQHGVREMVENYDGRLPDNKGDLLSITGIGPYTAAALLSFAYDEPEPAIDGNLMRVLSRVFLIDDDISKQKTRKKFENLASDLIARTEPGAFNQALMDLGAMTCRPKKTDCLQCPVHAYCLAYDEGVQLEYPVKSGKVKLRSLNYAVLLIQDEQGRYLIEQRPEKGLLAGLWQFPMMSLDEYEEQSQRADYVRDRYGCAVAPVRKPFSYTHRFSHLIWRLTLLEGRGTTKKPLKTRQCWTAKDEFERYPFPVSHQKIIEWIKNNRQDHT</sequence>
<dbReference type="RefSeq" id="WP_093670225.1">
    <property type="nucleotide sequence ID" value="NZ_FOOY01000005.1"/>
</dbReference>
<keyword evidence="7" id="KW-0479">Metal-binding</keyword>
<dbReference type="NCBIfam" id="TIGR01084">
    <property type="entry name" value="mutY"/>
    <property type="match status" value="1"/>
</dbReference>
<evidence type="ECO:0000256" key="3">
    <source>
        <dbReference type="ARBA" id="ARBA00008343"/>
    </source>
</evidence>
<name>A0A1I2PDF8_9BACL</name>
<keyword evidence="13 14" id="KW-0326">Glycosidase</keyword>
<evidence type="ECO:0000256" key="13">
    <source>
        <dbReference type="ARBA" id="ARBA00023295"/>
    </source>
</evidence>
<dbReference type="InterPro" id="IPR005760">
    <property type="entry name" value="A/G_AdeGlyc_MutY"/>
</dbReference>
<protein>
    <recommendedName>
        <fullName evidence="5 14">Adenine DNA glycosylase</fullName>
        <ecNumber evidence="4 14">3.2.2.31</ecNumber>
    </recommendedName>
</protein>
<dbReference type="Gene3D" id="3.90.79.10">
    <property type="entry name" value="Nucleoside Triphosphate Pyrophosphohydrolase"/>
    <property type="match status" value="1"/>
</dbReference>
<reference evidence="17" key="1">
    <citation type="submission" date="2016-10" db="EMBL/GenBank/DDBJ databases">
        <authorList>
            <person name="Varghese N."/>
            <person name="Submissions S."/>
        </authorList>
    </citation>
    <scope>NUCLEOTIDE SEQUENCE [LARGE SCALE GENOMIC DNA]</scope>
    <source>
        <strain evidence="17">ATCC 700379</strain>
    </source>
</reference>
<dbReference type="GO" id="GO:0006298">
    <property type="term" value="P:mismatch repair"/>
    <property type="evidence" value="ECO:0007669"/>
    <property type="project" value="TreeGrafter"/>
</dbReference>
<evidence type="ECO:0000256" key="4">
    <source>
        <dbReference type="ARBA" id="ARBA00012045"/>
    </source>
</evidence>
<dbReference type="GO" id="GO:0046872">
    <property type="term" value="F:metal ion binding"/>
    <property type="evidence" value="ECO:0007669"/>
    <property type="project" value="UniProtKB-UniRule"/>
</dbReference>
<dbReference type="InterPro" id="IPR015797">
    <property type="entry name" value="NUDIX_hydrolase-like_dom_sf"/>
</dbReference>
<evidence type="ECO:0000313" key="16">
    <source>
        <dbReference type="EMBL" id="SFG14094.1"/>
    </source>
</evidence>
<dbReference type="InterPro" id="IPR044298">
    <property type="entry name" value="MIG/MutY"/>
</dbReference>
<gene>
    <name evidence="16" type="ORF">SAMN02982927_00752</name>
</gene>
<evidence type="ECO:0000256" key="5">
    <source>
        <dbReference type="ARBA" id="ARBA00022023"/>
    </source>
</evidence>
<dbReference type="SUPFAM" id="SSF48150">
    <property type="entry name" value="DNA-glycosylase"/>
    <property type="match status" value="1"/>
</dbReference>